<dbReference type="EMBL" id="JASDAP010000021">
    <property type="protein sequence ID" value="KAK1885254.1"/>
    <property type="molecule type" value="Genomic_DNA"/>
</dbReference>
<organism evidence="1 2">
    <name type="scientific">Dissostichus eleginoides</name>
    <name type="common">Patagonian toothfish</name>
    <name type="synonym">Dissostichus amissus</name>
    <dbReference type="NCBI Taxonomy" id="100907"/>
    <lineage>
        <taxon>Eukaryota</taxon>
        <taxon>Metazoa</taxon>
        <taxon>Chordata</taxon>
        <taxon>Craniata</taxon>
        <taxon>Vertebrata</taxon>
        <taxon>Euteleostomi</taxon>
        <taxon>Actinopterygii</taxon>
        <taxon>Neopterygii</taxon>
        <taxon>Teleostei</taxon>
        <taxon>Neoteleostei</taxon>
        <taxon>Acanthomorphata</taxon>
        <taxon>Eupercaria</taxon>
        <taxon>Perciformes</taxon>
        <taxon>Notothenioidei</taxon>
        <taxon>Nototheniidae</taxon>
        <taxon>Dissostichus</taxon>
    </lineage>
</organism>
<sequence length="172" mass="19795">MAKPQRNVQDWSFSGTKPILILGDSNINRIPPHTNRKLQLDSYPGAKVYHLMELFKRTPPIPTAKIVIISIGINNKDDDPHHTTCKQLRSMIKHASETFPRASIYIPLINHSPYLTPAQKHNILLINDSLTKHHNTLQPLPQEAFRTTHDKIHWTPPTAQLILDSWCRQLHF</sequence>
<accession>A0AAD9BNR0</accession>
<comment type="caution">
    <text evidence="1">The sequence shown here is derived from an EMBL/GenBank/DDBJ whole genome shotgun (WGS) entry which is preliminary data.</text>
</comment>
<dbReference type="Gene3D" id="3.40.50.1110">
    <property type="entry name" value="SGNH hydrolase"/>
    <property type="match status" value="1"/>
</dbReference>
<dbReference type="SUPFAM" id="SSF52266">
    <property type="entry name" value="SGNH hydrolase"/>
    <property type="match status" value="1"/>
</dbReference>
<name>A0AAD9BNR0_DISEL</name>
<reference evidence="1" key="1">
    <citation type="submission" date="2023-04" db="EMBL/GenBank/DDBJ databases">
        <title>Chromosome-level genome of Chaenocephalus aceratus.</title>
        <authorList>
            <person name="Park H."/>
        </authorList>
    </citation>
    <scope>NUCLEOTIDE SEQUENCE</scope>
    <source>
        <strain evidence="1">DE</strain>
        <tissue evidence="1">Muscle</tissue>
    </source>
</reference>
<evidence type="ECO:0000313" key="1">
    <source>
        <dbReference type="EMBL" id="KAK1885254.1"/>
    </source>
</evidence>
<evidence type="ECO:0000313" key="2">
    <source>
        <dbReference type="Proteomes" id="UP001228049"/>
    </source>
</evidence>
<dbReference type="AlphaFoldDB" id="A0AAD9BNR0"/>
<proteinExistence type="predicted"/>
<gene>
    <name evidence="1" type="ORF">KUDE01_031449</name>
</gene>
<dbReference type="InterPro" id="IPR036514">
    <property type="entry name" value="SGNH_hydro_sf"/>
</dbReference>
<keyword evidence="2" id="KW-1185">Reference proteome</keyword>
<dbReference type="Proteomes" id="UP001228049">
    <property type="component" value="Unassembled WGS sequence"/>
</dbReference>
<protein>
    <submittedName>
        <fullName evidence="1">Protein angel like 2</fullName>
    </submittedName>
</protein>